<name>A0ABN3CPV4_9ACTN</name>
<evidence type="ECO:0000313" key="3">
    <source>
        <dbReference type="Proteomes" id="UP001499843"/>
    </source>
</evidence>
<dbReference type="Proteomes" id="UP001499843">
    <property type="component" value="Unassembled WGS sequence"/>
</dbReference>
<dbReference type="EMBL" id="BAAAQX010000020">
    <property type="protein sequence ID" value="GAA2211408.1"/>
    <property type="molecule type" value="Genomic_DNA"/>
</dbReference>
<protein>
    <submittedName>
        <fullName evidence="2">Uncharacterized protein</fullName>
    </submittedName>
</protein>
<feature type="region of interest" description="Disordered" evidence="1">
    <location>
        <begin position="23"/>
        <end position="75"/>
    </location>
</feature>
<comment type="caution">
    <text evidence="2">The sequence shown here is derived from an EMBL/GenBank/DDBJ whole genome shotgun (WGS) entry which is preliminary data.</text>
</comment>
<reference evidence="2 3" key="1">
    <citation type="journal article" date="2019" name="Int. J. Syst. Evol. Microbiol.">
        <title>The Global Catalogue of Microorganisms (GCM) 10K type strain sequencing project: providing services to taxonomists for standard genome sequencing and annotation.</title>
        <authorList>
            <consortium name="The Broad Institute Genomics Platform"/>
            <consortium name="The Broad Institute Genome Sequencing Center for Infectious Disease"/>
            <person name="Wu L."/>
            <person name="Ma J."/>
        </authorList>
    </citation>
    <scope>NUCLEOTIDE SEQUENCE [LARGE SCALE GENOMIC DNA]</scope>
    <source>
        <strain evidence="2 3">JCM 16114</strain>
    </source>
</reference>
<organism evidence="2 3">
    <name type="scientific">Nonomuraea monospora</name>
    <dbReference type="NCBI Taxonomy" id="568818"/>
    <lineage>
        <taxon>Bacteria</taxon>
        <taxon>Bacillati</taxon>
        <taxon>Actinomycetota</taxon>
        <taxon>Actinomycetes</taxon>
        <taxon>Streptosporangiales</taxon>
        <taxon>Streptosporangiaceae</taxon>
        <taxon>Nonomuraea</taxon>
    </lineage>
</organism>
<feature type="compositionally biased region" description="Polar residues" evidence="1">
    <location>
        <begin position="51"/>
        <end position="62"/>
    </location>
</feature>
<sequence>MRPAETRSIASEACRGAAECYIAKIPPPRPRQSGNRDGGRTDVRRARAVPSNANDAALTSCSDARRRRDWPPTPQNIAVRDQALMPSAHPSGVVEAASIGPAGPPDLQLTRASASEERDGQPWRAAIGVTALLTLGTLYFSTVQCNATLPRTEGLCPVEPDEHPAWDPFLYTLDLLIPLVSLGHDTAGTLSARQKPSPWRSRTRAGCSPPRSPPQHAPSAARKASNGSEES</sequence>
<accession>A0ABN3CPV4</accession>
<gene>
    <name evidence="2" type="ORF">GCM10009850_068670</name>
</gene>
<evidence type="ECO:0000256" key="1">
    <source>
        <dbReference type="SAM" id="MobiDB-lite"/>
    </source>
</evidence>
<keyword evidence="3" id="KW-1185">Reference proteome</keyword>
<proteinExistence type="predicted"/>
<evidence type="ECO:0000313" key="2">
    <source>
        <dbReference type="EMBL" id="GAA2211408.1"/>
    </source>
</evidence>
<feature type="region of interest" description="Disordered" evidence="1">
    <location>
        <begin position="188"/>
        <end position="231"/>
    </location>
</feature>